<dbReference type="PANTHER" id="PTHR42085">
    <property type="entry name" value="F-BOX DOMAIN-CONTAINING PROTEIN"/>
    <property type="match status" value="1"/>
</dbReference>
<keyword evidence="2" id="KW-1185">Reference proteome</keyword>
<dbReference type="InterPro" id="IPR038883">
    <property type="entry name" value="AN11006-like"/>
</dbReference>
<proteinExistence type="predicted"/>
<reference evidence="1" key="1">
    <citation type="submission" date="2020-11" db="EMBL/GenBank/DDBJ databases">
        <authorList>
            <consortium name="DOE Joint Genome Institute"/>
            <person name="Ahrendt S."/>
            <person name="Riley R."/>
            <person name="Andreopoulos W."/>
            <person name="LaButti K."/>
            <person name="Pangilinan J."/>
            <person name="Ruiz-duenas F.J."/>
            <person name="Barrasa J.M."/>
            <person name="Sanchez-Garcia M."/>
            <person name="Camarero S."/>
            <person name="Miyauchi S."/>
            <person name="Serrano A."/>
            <person name="Linde D."/>
            <person name="Babiker R."/>
            <person name="Drula E."/>
            <person name="Ayuso-Fernandez I."/>
            <person name="Pacheco R."/>
            <person name="Padilla G."/>
            <person name="Ferreira P."/>
            <person name="Barriuso J."/>
            <person name="Kellner H."/>
            <person name="Castanera R."/>
            <person name="Alfaro M."/>
            <person name="Ramirez L."/>
            <person name="Pisabarro A.G."/>
            <person name="Kuo A."/>
            <person name="Tritt A."/>
            <person name="Lipzen A."/>
            <person name="He G."/>
            <person name="Yan M."/>
            <person name="Ng V."/>
            <person name="Cullen D."/>
            <person name="Martin F."/>
            <person name="Rosso M.-N."/>
            <person name="Henrissat B."/>
            <person name="Hibbett D."/>
            <person name="Martinez A.T."/>
            <person name="Grigoriev I.V."/>
        </authorList>
    </citation>
    <scope>NUCLEOTIDE SEQUENCE</scope>
    <source>
        <strain evidence="1">AH 44721</strain>
    </source>
</reference>
<dbReference type="Proteomes" id="UP000724874">
    <property type="component" value="Unassembled WGS sequence"/>
</dbReference>
<evidence type="ECO:0000313" key="2">
    <source>
        <dbReference type="Proteomes" id="UP000724874"/>
    </source>
</evidence>
<dbReference type="AlphaFoldDB" id="A0A9P5NGJ7"/>
<protein>
    <submittedName>
        <fullName evidence="1">Uncharacterized protein</fullName>
    </submittedName>
</protein>
<dbReference type="PANTHER" id="PTHR42085:SF6">
    <property type="entry name" value="F-BOX DOMAIN-CONTAINING PROTEIN"/>
    <property type="match status" value="1"/>
</dbReference>
<feature type="non-terminal residue" evidence="1">
    <location>
        <position position="554"/>
    </location>
</feature>
<gene>
    <name evidence="1" type="ORF">CPB84DRAFT_1949271</name>
</gene>
<accession>A0A9P5NGJ7</accession>
<dbReference type="EMBL" id="JADNYJ010000093">
    <property type="protein sequence ID" value="KAF8886878.1"/>
    <property type="molecule type" value="Genomic_DNA"/>
</dbReference>
<comment type="caution">
    <text evidence="1">The sequence shown here is derived from an EMBL/GenBank/DDBJ whole genome shotgun (WGS) entry which is preliminary data.</text>
</comment>
<name>A0A9P5NGJ7_GYMJU</name>
<organism evidence="1 2">
    <name type="scientific">Gymnopilus junonius</name>
    <name type="common">Spectacular rustgill mushroom</name>
    <name type="synonym">Gymnopilus spectabilis subsp. junonius</name>
    <dbReference type="NCBI Taxonomy" id="109634"/>
    <lineage>
        <taxon>Eukaryota</taxon>
        <taxon>Fungi</taxon>
        <taxon>Dikarya</taxon>
        <taxon>Basidiomycota</taxon>
        <taxon>Agaricomycotina</taxon>
        <taxon>Agaricomycetes</taxon>
        <taxon>Agaricomycetidae</taxon>
        <taxon>Agaricales</taxon>
        <taxon>Agaricineae</taxon>
        <taxon>Hymenogastraceae</taxon>
        <taxon>Gymnopilus</taxon>
    </lineage>
</organism>
<sequence length="554" mass="64357">IYSLTSSTFAPLYRNYEGARKGYREQCLKEFARNWLEPDRSDMNMARRIYCDYWDKKFLLGSRKGYTAENECICPPLAIQLLTVCRSVSQEVLEILYSKNKFKLYLDPISTFPLEPKSVARMTSLCIRLNFCSCVPHHFCEHPWSDLLSERCTVCHLMCRRGKDAPFSAETSDGIDLMNRWIDICGILQASLRPERWLSVICDCADMAAAQMVVQPMRILPKVAEFSIRLGQSPFIEWRNIAEDTVLLLTDCRGTRSEPFRFLDLPKELQRDILCRTDLVSQYILDVNGYLNEYHSRRGIEPFEQGDTTCCLQCSDAADACCCPSNHAAFSSVQCTCWVYPAALFQVSKDIWQEAMVIFFSKNKFIIWEEPWPLDKRPGMRQALSFFKKLPPLALENLRWIRFNLIGDYPLDVPEGSIPLAGWKEMAKFVADKMDTRKLTVELDLRYDHEDPDVYDIETEVQREKNWKSYQNMAEVFYFKDGLKDFFVHLASPYEIRGVIDARVRKERERILEKRIMGEGYDSHTRGKFTNRGVSVSDVTYQQLYGSFPSRSGE</sequence>
<evidence type="ECO:0000313" key="1">
    <source>
        <dbReference type="EMBL" id="KAF8886878.1"/>
    </source>
</evidence>
<dbReference type="OrthoDB" id="2099276at2759"/>